<dbReference type="HOGENOM" id="CLU_288787_0_0_1"/>
<evidence type="ECO:0000259" key="6">
    <source>
        <dbReference type="PROSITE" id="PS50178"/>
    </source>
</evidence>
<dbReference type="PANTHER" id="PTHR13510">
    <property type="entry name" value="FYVE-FINGER-CONTAINING RAB5 EFFECTOR PROTEIN RABENOSYN-5-RELATED"/>
    <property type="match status" value="1"/>
</dbReference>
<evidence type="ECO:0000256" key="4">
    <source>
        <dbReference type="PROSITE-ProRule" id="PRU00091"/>
    </source>
</evidence>
<dbReference type="SUPFAM" id="SSF57903">
    <property type="entry name" value="FYVE/PHD zinc finger"/>
    <property type="match status" value="2"/>
</dbReference>
<evidence type="ECO:0000313" key="8">
    <source>
        <dbReference type="Proteomes" id="UP000019132"/>
    </source>
</evidence>
<dbReference type="InterPro" id="IPR011011">
    <property type="entry name" value="Znf_FYVE_PHD"/>
</dbReference>
<protein>
    <recommendedName>
        <fullName evidence="6">FYVE-type domain-containing protein</fullName>
    </recommendedName>
</protein>
<evidence type="ECO:0000256" key="3">
    <source>
        <dbReference type="ARBA" id="ARBA00022833"/>
    </source>
</evidence>
<dbReference type="AlphaFoldDB" id="K3X122"/>
<reference evidence="8" key="2">
    <citation type="submission" date="2010-04" db="EMBL/GenBank/DDBJ databases">
        <authorList>
            <person name="Buell R."/>
            <person name="Hamilton J."/>
            <person name="Hostetler J."/>
        </authorList>
    </citation>
    <scope>NUCLEOTIDE SEQUENCE [LARGE SCALE GENOMIC DNA]</scope>
    <source>
        <strain evidence="8">DAOM:BR144</strain>
    </source>
</reference>
<feature type="domain" description="FYVE-type" evidence="6">
    <location>
        <begin position="312"/>
        <end position="374"/>
    </location>
</feature>
<dbReference type="VEuPathDB" id="FungiDB:PYU1_G010898"/>
<dbReference type="PROSITE" id="PS50178">
    <property type="entry name" value="ZF_FYVE"/>
    <property type="match status" value="2"/>
</dbReference>
<feature type="region of interest" description="Disordered" evidence="5">
    <location>
        <begin position="1"/>
        <end position="22"/>
    </location>
</feature>
<proteinExistence type="predicted"/>
<dbReference type="Proteomes" id="UP000019132">
    <property type="component" value="Unassembled WGS sequence"/>
</dbReference>
<reference evidence="8" key="1">
    <citation type="journal article" date="2010" name="Genome Biol.">
        <title>Genome sequence of the necrotrophic plant pathogen Pythium ultimum reveals original pathogenicity mechanisms and effector repertoire.</title>
        <authorList>
            <person name="Levesque C.A."/>
            <person name="Brouwer H."/>
            <person name="Cano L."/>
            <person name="Hamilton J.P."/>
            <person name="Holt C."/>
            <person name="Huitema E."/>
            <person name="Raffaele S."/>
            <person name="Robideau G.P."/>
            <person name="Thines M."/>
            <person name="Win J."/>
            <person name="Zerillo M.M."/>
            <person name="Beakes G.W."/>
            <person name="Boore J.L."/>
            <person name="Busam D."/>
            <person name="Dumas B."/>
            <person name="Ferriera S."/>
            <person name="Fuerstenberg S.I."/>
            <person name="Gachon C.M."/>
            <person name="Gaulin E."/>
            <person name="Govers F."/>
            <person name="Grenville-Briggs L."/>
            <person name="Horner N."/>
            <person name="Hostetler J."/>
            <person name="Jiang R.H."/>
            <person name="Johnson J."/>
            <person name="Krajaejun T."/>
            <person name="Lin H."/>
            <person name="Meijer H.J."/>
            <person name="Moore B."/>
            <person name="Morris P."/>
            <person name="Phuntmart V."/>
            <person name="Puiu D."/>
            <person name="Shetty J."/>
            <person name="Stajich J.E."/>
            <person name="Tripathy S."/>
            <person name="Wawra S."/>
            <person name="van West P."/>
            <person name="Whitty B.R."/>
            <person name="Coutinho P.M."/>
            <person name="Henrissat B."/>
            <person name="Martin F."/>
            <person name="Thomas P.D."/>
            <person name="Tyler B.M."/>
            <person name="De Vries R.P."/>
            <person name="Kamoun S."/>
            <person name="Yandell M."/>
            <person name="Tisserat N."/>
            <person name="Buell C.R."/>
        </authorList>
    </citation>
    <scope>NUCLEOTIDE SEQUENCE</scope>
    <source>
        <strain evidence="8">DAOM:BR144</strain>
    </source>
</reference>
<keyword evidence="3" id="KW-0862">Zinc</keyword>
<dbReference type="eggNOG" id="ENOG502R4FX">
    <property type="taxonomic scope" value="Eukaryota"/>
</dbReference>
<sequence>MSSSPSPLSSSSSSAPPSSVASSTSYATTAAAYAHSTLRRAKSQPLATAIKKFPTIALTAEEQAHYDRVVGRLLYRAVQEYGSIGGKTPDSSAWAPVRKKRNLAIYRNVNGTGDPRVSLMIGVGTIDGSLEDVMDGVYCDTTQDLRALKVLLKAQFLAGAILQVSEKRTPDDPFTFAGIKWHAAKTPGGAVSYDRDLVNYERQGMTFDADGNEIAYHLLQSVDRPEWPANVFKNLIRAHTSLCCLYKRTADASKVECFLWGEFFGCGRFPQRLSDYGIAGKWLSVVNAAACSKAKKLSQLKQQLQNKSSASDVDTNVCHVCNERRSMFNTQQPCGACQQNVCKACSKDGKLFELDRAGRVVSDRFCSRCLEVVAKQRGSKITWDGVEAEQPPAYFDYAFQFTSTSTSTLHQSKWLDSGSSISTLWSTNDSANDTRYLDISLNAREFSDSGISELHSEDEDVARRRRTHASRLSSSSSTYATKEEFLADLFTVESPTYSRSSSSSSSSSSSAPPSSVASSTSYATTAAAYAHSTLRRAKSQPLATAIKKFPTIALTTEEQAHYDRVVGRLLYRAVQEYARFDGVVDRNVWTPVRKKEHMAIFRSIRGTGDPRVSLMLGVGKIDGSLEDVMDGVYCDNSPDMRTMKTFLKGKFIIGSIMNVSEKRTPDDPFTFAGIKWFAAKTPGGAVSYDRDLLTYERQGMTFDADGNEIAYHLMQSVDRPEWPANAFKNLIRSHMSLCCLYRRKGNKVETFYWGEFYGSGNFPQRISDYAIAGKWLSTVNAVRCSKAKKLSQLTQLMNSRSSTSSITVSEFNTCYVCNEHRSLFSVQQLCGACRQNVCKACSAEELVFKLDKGGRPMSDRFCVTCLEIVAKQRGSKIYWDGIDAEQPPAYFDYVFHLSGMRPAPETSTTLSDGDEDLNDTSYLDESFKKLGFGGDDVFAVLEDVRRRKRSHADRISNASYTMEQLLSDLDVEQVV</sequence>
<evidence type="ECO:0000256" key="2">
    <source>
        <dbReference type="ARBA" id="ARBA00022771"/>
    </source>
</evidence>
<feature type="region of interest" description="Disordered" evidence="5">
    <location>
        <begin position="454"/>
        <end position="475"/>
    </location>
</feature>
<dbReference type="InterPro" id="IPR017455">
    <property type="entry name" value="Znf_FYVE-rel"/>
</dbReference>
<keyword evidence="1" id="KW-0479">Metal-binding</keyword>
<feature type="domain" description="FYVE-type" evidence="6">
    <location>
        <begin position="808"/>
        <end position="870"/>
    </location>
</feature>
<evidence type="ECO:0000256" key="5">
    <source>
        <dbReference type="SAM" id="MobiDB-lite"/>
    </source>
</evidence>
<dbReference type="EMBL" id="GL376590">
    <property type="status" value="NOT_ANNOTATED_CDS"/>
    <property type="molecule type" value="Genomic_DNA"/>
</dbReference>
<reference evidence="7" key="3">
    <citation type="submission" date="2015-02" db="UniProtKB">
        <authorList>
            <consortium name="EnsemblProtists"/>
        </authorList>
    </citation>
    <scope>IDENTIFICATION</scope>
    <source>
        <strain evidence="7">DAOM BR144</strain>
    </source>
</reference>
<name>K3X122_GLOUD</name>
<dbReference type="CDD" id="cd00065">
    <property type="entry name" value="FYVE_like_SF"/>
    <property type="match status" value="2"/>
</dbReference>
<evidence type="ECO:0000256" key="1">
    <source>
        <dbReference type="ARBA" id="ARBA00022723"/>
    </source>
</evidence>
<accession>K3X122</accession>
<dbReference type="GO" id="GO:0008270">
    <property type="term" value="F:zinc ion binding"/>
    <property type="evidence" value="ECO:0007669"/>
    <property type="project" value="UniProtKB-KW"/>
</dbReference>
<evidence type="ECO:0000313" key="7">
    <source>
        <dbReference type="EnsemblProtists" id="PYU1_T010921"/>
    </source>
</evidence>
<dbReference type="Gene3D" id="3.30.530.20">
    <property type="match status" value="2"/>
</dbReference>
<dbReference type="InParanoid" id="K3X122"/>
<organism evidence="7 8">
    <name type="scientific">Globisporangium ultimum (strain ATCC 200006 / CBS 805.95 / DAOM BR144)</name>
    <name type="common">Pythium ultimum</name>
    <dbReference type="NCBI Taxonomy" id="431595"/>
    <lineage>
        <taxon>Eukaryota</taxon>
        <taxon>Sar</taxon>
        <taxon>Stramenopiles</taxon>
        <taxon>Oomycota</taxon>
        <taxon>Peronosporomycetes</taxon>
        <taxon>Pythiales</taxon>
        <taxon>Pythiaceae</taxon>
        <taxon>Globisporangium</taxon>
    </lineage>
</organism>
<feature type="region of interest" description="Disordered" evidence="5">
    <location>
        <begin position="498"/>
        <end position="518"/>
    </location>
</feature>
<keyword evidence="8" id="KW-1185">Reference proteome</keyword>
<dbReference type="Gene3D" id="3.30.40.10">
    <property type="entry name" value="Zinc/RING finger domain, C3HC4 (zinc finger)"/>
    <property type="match status" value="2"/>
</dbReference>
<dbReference type="EnsemblProtists" id="PYU1_T010921">
    <property type="protein sequence ID" value="PYU1_T010921"/>
    <property type="gene ID" value="PYU1_G010898"/>
</dbReference>
<dbReference type="InterPro" id="IPR052727">
    <property type="entry name" value="Rab4/Rab5_effector"/>
</dbReference>
<dbReference type="PANTHER" id="PTHR13510:SF44">
    <property type="entry name" value="RABENOSYN-5"/>
    <property type="match status" value="1"/>
</dbReference>
<keyword evidence="2 4" id="KW-0863">Zinc-finger</keyword>
<dbReference type="InterPro" id="IPR023393">
    <property type="entry name" value="START-like_dom_sf"/>
</dbReference>
<dbReference type="InterPro" id="IPR013083">
    <property type="entry name" value="Znf_RING/FYVE/PHD"/>
</dbReference>